<comment type="caution">
    <text evidence="1">The sequence shown here is derived from an EMBL/GenBank/DDBJ whole genome shotgun (WGS) entry which is preliminary data.</text>
</comment>
<reference evidence="1" key="1">
    <citation type="journal article" date="2019" name="bioRxiv">
        <title>The Genome of the Zebra Mussel, Dreissena polymorpha: A Resource for Invasive Species Research.</title>
        <authorList>
            <person name="McCartney M.A."/>
            <person name="Auch B."/>
            <person name="Kono T."/>
            <person name="Mallez S."/>
            <person name="Zhang Y."/>
            <person name="Obille A."/>
            <person name="Becker A."/>
            <person name="Abrahante J.E."/>
            <person name="Garbe J."/>
            <person name="Badalamenti J.P."/>
            <person name="Herman A."/>
            <person name="Mangelson H."/>
            <person name="Liachko I."/>
            <person name="Sullivan S."/>
            <person name="Sone E.D."/>
            <person name="Koren S."/>
            <person name="Silverstein K.A.T."/>
            <person name="Beckman K.B."/>
            <person name="Gohl D.M."/>
        </authorList>
    </citation>
    <scope>NUCLEOTIDE SEQUENCE</scope>
    <source>
        <strain evidence="1">Duluth1</strain>
        <tissue evidence="1">Whole animal</tissue>
    </source>
</reference>
<reference evidence="1" key="2">
    <citation type="submission" date="2020-11" db="EMBL/GenBank/DDBJ databases">
        <authorList>
            <person name="McCartney M.A."/>
            <person name="Auch B."/>
            <person name="Kono T."/>
            <person name="Mallez S."/>
            <person name="Becker A."/>
            <person name="Gohl D.M."/>
            <person name="Silverstein K.A.T."/>
            <person name="Koren S."/>
            <person name="Bechman K.B."/>
            <person name="Herman A."/>
            <person name="Abrahante J.E."/>
            <person name="Garbe J."/>
        </authorList>
    </citation>
    <scope>NUCLEOTIDE SEQUENCE</scope>
    <source>
        <strain evidence="1">Duluth1</strain>
        <tissue evidence="1">Whole animal</tissue>
    </source>
</reference>
<accession>A0A9D4FXG3</accession>
<evidence type="ECO:0000313" key="2">
    <source>
        <dbReference type="Proteomes" id="UP000828390"/>
    </source>
</evidence>
<dbReference type="AlphaFoldDB" id="A0A9D4FXG3"/>
<name>A0A9D4FXG3_DREPO</name>
<organism evidence="1 2">
    <name type="scientific">Dreissena polymorpha</name>
    <name type="common">Zebra mussel</name>
    <name type="synonym">Mytilus polymorpha</name>
    <dbReference type="NCBI Taxonomy" id="45954"/>
    <lineage>
        <taxon>Eukaryota</taxon>
        <taxon>Metazoa</taxon>
        <taxon>Spiralia</taxon>
        <taxon>Lophotrochozoa</taxon>
        <taxon>Mollusca</taxon>
        <taxon>Bivalvia</taxon>
        <taxon>Autobranchia</taxon>
        <taxon>Heteroconchia</taxon>
        <taxon>Euheterodonta</taxon>
        <taxon>Imparidentia</taxon>
        <taxon>Neoheterodontei</taxon>
        <taxon>Myida</taxon>
        <taxon>Dreissenoidea</taxon>
        <taxon>Dreissenidae</taxon>
        <taxon>Dreissena</taxon>
    </lineage>
</organism>
<dbReference type="EMBL" id="JAIWYP010000006">
    <property type="protein sequence ID" value="KAH3806800.1"/>
    <property type="molecule type" value="Genomic_DNA"/>
</dbReference>
<sequence length="70" mass="8068">MFPPRYTNINEQTRDFLWEASDEKRIHENNVVLPKMPEANLAFARKCSDIVAGNSRGICCATKNEHFVSR</sequence>
<evidence type="ECO:0000313" key="1">
    <source>
        <dbReference type="EMBL" id="KAH3806800.1"/>
    </source>
</evidence>
<keyword evidence="2" id="KW-1185">Reference proteome</keyword>
<protein>
    <submittedName>
        <fullName evidence="1">Uncharacterized protein</fullName>
    </submittedName>
</protein>
<dbReference type="Proteomes" id="UP000828390">
    <property type="component" value="Unassembled WGS sequence"/>
</dbReference>
<proteinExistence type="predicted"/>
<gene>
    <name evidence="1" type="ORF">DPMN_135127</name>
</gene>